<dbReference type="SUPFAM" id="SSF51419">
    <property type="entry name" value="PLP-binding barrel"/>
    <property type="match status" value="1"/>
</dbReference>
<dbReference type="EC" id="5.1.1.1" evidence="2"/>
<dbReference type="RefSeq" id="WP_304377091.1">
    <property type="nucleotide sequence ID" value="NZ_JAUOZU010000009.1"/>
</dbReference>
<dbReference type="InterPro" id="IPR051466">
    <property type="entry name" value="D-amino_acid_metab_enzyme"/>
</dbReference>
<reference evidence="2" key="1">
    <citation type="journal article" date="2015" name="Int. J. Syst. Evol. Microbiol.">
        <title>Rhizobium alvei sp. nov., isolated from a freshwater river.</title>
        <authorList>
            <person name="Sheu S.Y."/>
            <person name="Huang H.W."/>
            <person name="Young C.C."/>
            <person name="Chen W.M."/>
        </authorList>
    </citation>
    <scope>NUCLEOTIDE SEQUENCE</scope>
    <source>
        <strain evidence="2">TNR-22</strain>
    </source>
</reference>
<dbReference type="GO" id="GO:0008784">
    <property type="term" value="F:alanine racemase activity"/>
    <property type="evidence" value="ECO:0007669"/>
    <property type="project" value="UniProtKB-EC"/>
</dbReference>
<reference evidence="2" key="2">
    <citation type="submission" date="2023-07" db="EMBL/GenBank/DDBJ databases">
        <authorList>
            <person name="Shen H."/>
        </authorList>
    </citation>
    <scope>NUCLEOTIDE SEQUENCE</scope>
    <source>
        <strain evidence="2">TNR-22</strain>
    </source>
</reference>
<keyword evidence="3" id="KW-1185">Reference proteome</keyword>
<name>A0ABT8YNG3_9HYPH</name>
<comment type="caution">
    <text evidence="2">The sequence shown here is derived from an EMBL/GenBank/DDBJ whole genome shotgun (WGS) entry which is preliminary data.</text>
</comment>
<dbReference type="InterPro" id="IPR029066">
    <property type="entry name" value="PLP-binding_barrel"/>
</dbReference>
<evidence type="ECO:0000259" key="1">
    <source>
        <dbReference type="Pfam" id="PF01168"/>
    </source>
</evidence>
<accession>A0ABT8YNG3</accession>
<sequence length="387" mass="42234">MTDVYFAGLTAALREAGHFQPTLVIDRDRLDSNIDWLKDRLPPEKHLRLVDKSLACMPLLTHVRDRLQSRHIMTFHLPVARAVLEAFPDAELLFGKPMPTEGLDRFLEAMAPAERARFSDQVVQLVDTKERLQAYAAVARRYGIRLRIAFEVDVGLHRGGFATPADLAEAVSELNVCPELGAEGLMGYEPHIGSIPALFGGPAREARNVDARLKGFIDALPATMRSIINTGGSQTITRYLSHADINDLSIGSGLLKPTDFDAGLPALSPALFIATPILKMGTAQLPGPEWMTTVLKKLGLFPNKGCFIYGGKWMAEPVHPDGLADNSLFGHSSNQQFMGLPSSSPVNVGDFVFFRPTQSEAVLQQFGAIAVYSGGIIIDHWQPLPTG</sequence>
<dbReference type="Pfam" id="PF01168">
    <property type="entry name" value="Ala_racemase_N"/>
    <property type="match status" value="1"/>
</dbReference>
<organism evidence="2 3">
    <name type="scientific">Rhizobium alvei</name>
    <dbReference type="NCBI Taxonomy" id="1132659"/>
    <lineage>
        <taxon>Bacteria</taxon>
        <taxon>Pseudomonadati</taxon>
        <taxon>Pseudomonadota</taxon>
        <taxon>Alphaproteobacteria</taxon>
        <taxon>Hyphomicrobiales</taxon>
        <taxon>Rhizobiaceae</taxon>
        <taxon>Rhizobium/Agrobacterium group</taxon>
        <taxon>Rhizobium</taxon>
    </lineage>
</organism>
<evidence type="ECO:0000313" key="2">
    <source>
        <dbReference type="EMBL" id="MDO6965159.1"/>
    </source>
</evidence>
<evidence type="ECO:0000313" key="3">
    <source>
        <dbReference type="Proteomes" id="UP001174932"/>
    </source>
</evidence>
<keyword evidence="2" id="KW-0413">Isomerase</keyword>
<dbReference type="EMBL" id="JAUOZU010000009">
    <property type="protein sequence ID" value="MDO6965159.1"/>
    <property type="molecule type" value="Genomic_DNA"/>
</dbReference>
<dbReference type="Gene3D" id="3.20.20.10">
    <property type="entry name" value="Alanine racemase"/>
    <property type="match status" value="1"/>
</dbReference>
<feature type="domain" description="Alanine racemase N-terminal" evidence="1">
    <location>
        <begin position="25"/>
        <end position="244"/>
    </location>
</feature>
<dbReference type="InterPro" id="IPR001608">
    <property type="entry name" value="Ala_racemase_N"/>
</dbReference>
<dbReference type="Proteomes" id="UP001174932">
    <property type="component" value="Unassembled WGS sequence"/>
</dbReference>
<protein>
    <submittedName>
        <fullName evidence="2">Alanine racemase</fullName>
        <ecNumber evidence="2">5.1.1.1</ecNumber>
    </submittedName>
</protein>
<proteinExistence type="predicted"/>
<dbReference type="PANTHER" id="PTHR28004">
    <property type="entry name" value="ZGC:162816-RELATED"/>
    <property type="match status" value="1"/>
</dbReference>
<gene>
    <name evidence="2" type="ORF">Q4481_14420</name>
</gene>
<dbReference type="PANTHER" id="PTHR28004:SF2">
    <property type="entry name" value="D-SERINE DEHYDRATASE"/>
    <property type="match status" value="1"/>
</dbReference>